<dbReference type="EMBL" id="FNBD01000008">
    <property type="protein sequence ID" value="SDF15798.1"/>
    <property type="molecule type" value="Genomic_DNA"/>
</dbReference>
<name>A0A1G7IT81_9FLAO</name>
<proteinExistence type="predicted"/>
<evidence type="ECO:0000313" key="3">
    <source>
        <dbReference type="Proteomes" id="UP000182114"/>
    </source>
</evidence>
<evidence type="ECO:0000313" key="2">
    <source>
        <dbReference type="EMBL" id="SDF15798.1"/>
    </source>
</evidence>
<feature type="transmembrane region" description="Helical" evidence="1">
    <location>
        <begin position="14"/>
        <end position="35"/>
    </location>
</feature>
<gene>
    <name evidence="2" type="ORF">SAMN04487992_10815</name>
</gene>
<feature type="transmembrane region" description="Helical" evidence="1">
    <location>
        <begin position="68"/>
        <end position="86"/>
    </location>
</feature>
<feature type="transmembrane region" description="Helical" evidence="1">
    <location>
        <begin position="42"/>
        <end position="62"/>
    </location>
</feature>
<keyword evidence="1" id="KW-0812">Transmembrane</keyword>
<sequence>MKKFTSYISLLKKVAVFLLGFLFFAVFLMGVNIVFFQEEDNYMLGGIIICALALYVGCYLLVTEDQMYLLNFGLIGFGLAALINYINPGGFEGIARNAWYKNNDPFIPYQSIKPVQIKADVEKCQLYKYGTFYSGTDTITRYREGEDDYEMINTEYEGKPIKLLWLDDCSYHKILEKGLVLSYIRMGDFEGQHYTIHSLYLDQSSEPKTRIVQPVATTP</sequence>
<keyword evidence="1" id="KW-0472">Membrane</keyword>
<evidence type="ECO:0000256" key="1">
    <source>
        <dbReference type="SAM" id="Phobius"/>
    </source>
</evidence>
<dbReference type="RefSeq" id="WP_074538769.1">
    <property type="nucleotide sequence ID" value="NZ_FNBD01000008.1"/>
</dbReference>
<dbReference type="AlphaFoldDB" id="A0A1G7IT81"/>
<accession>A0A1G7IT81</accession>
<keyword evidence="1" id="KW-1133">Transmembrane helix</keyword>
<reference evidence="3" key="1">
    <citation type="submission" date="2016-10" db="EMBL/GenBank/DDBJ databases">
        <authorList>
            <person name="Varghese N."/>
            <person name="Submissions S."/>
        </authorList>
    </citation>
    <scope>NUCLEOTIDE SEQUENCE [LARGE SCALE GENOMIC DNA]</scope>
    <source>
        <strain evidence="3">DSM 24729</strain>
    </source>
</reference>
<organism evidence="2 3">
    <name type="scientific">Cellulophaga baltica</name>
    <dbReference type="NCBI Taxonomy" id="76594"/>
    <lineage>
        <taxon>Bacteria</taxon>
        <taxon>Pseudomonadati</taxon>
        <taxon>Bacteroidota</taxon>
        <taxon>Flavobacteriia</taxon>
        <taxon>Flavobacteriales</taxon>
        <taxon>Flavobacteriaceae</taxon>
        <taxon>Cellulophaga</taxon>
    </lineage>
</organism>
<protein>
    <submittedName>
        <fullName evidence="2">Uncharacterized protein</fullName>
    </submittedName>
</protein>
<dbReference type="Proteomes" id="UP000182114">
    <property type="component" value="Unassembled WGS sequence"/>
</dbReference>
<keyword evidence="3" id="KW-1185">Reference proteome</keyword>